<reference evidence="6 7" key="1">
    <citation type="submission" date="2018-04" db="EMBL/GenBank/DDBJ databases">
        <title>Genomic Encyclopedia of Type Strains, Phase IV (KMG-IV): sequencing the most valuable type-strain genomes for metagenomic binning, comparative biology and taxonomic classification.</title>
        <authorList>
            <person name="Goeker M."/>
        </authorList>
    </citation>
    <scope>NUCLEOTIDE SEQUENCE [LARGE SCALE GENOMIC DNA]</scope>
    <source>
        <strain evidence="6 7">DSM 14823</strain>
    </source>
</reference>
<evidence type="ECO:0000313" key="7">
    <source>
        <dbReference type="Proteomes" id="UP000245959"/>
    </source>
</evidence>
<dbReference type="GO" id="GO:0016491">
    <property type="term" value="F:oxidoreductase activity"/>
    <property type="evidence" value="ECO:0007669"/>
    <property type="project" value="UniProtKB-KW"/>
</dbReference>
<sequence>MKIQVPVIRKTDVLVIGGTAAACHLASALRRKNRSVFCVTPYTYFGEELCARLDFAPEKLERLNRFGITVWNRNPAGIKQLLDSVLISAGVEYLYQNNPVAPLFDAAGCVRGCLFAGRSGFFAVAAHAVVDASANSVFAPAPARSGRHTVTLNVIGGAAAENFDRAETVGRCDCSGKSLPLVHLEKEYDLADGSIAELSRIDLEMRTLAWAPETLRIADECDFGFRSALPAASPEFPVYPDTADADEVAAAAEANGFGTGWNFAEKGRKYPFDAVSFDTLFRWKECETIPFELNSLPPDAEYDVLVCGGGTGGAPAAISAARAGAKTLCVEKLSIPGGICTAGRIASYWFGNCCGFTEEMDLGVGAMAPADGYVPLKGHSPMERKGAWLTRELFRSGSEVRFNTLCVGAAVQGRKVCGAILAGPWGVTLAAAKAAVDASGNADLVAAAGGPTRPLVEAEPAVQGAGLPPYELDKPCFNTDYLFSCDSDTVDATASFTMAHDKFANHFDVAQILDTRERRRIVGELELQPQDFFAHRRYGDTVVIARSNFDTHGFVLHPMFLLKPAEHQPYYANVPFRALLPKAWEGVLATGLGVSAHRDCMPLIRMQPDVQNQGYAAGLAAATAALEGKGFREIAIRELQRKLVSVKILPETILTEVDSCGGFEDEDTHKELADLFLAPQEAEARLLAKFAASPDLETAELLAFLGNPAGTELLEQTIRETAWDSGWAYRGMGQFGRSASPQDVAIMAYRHTGGDAAPVLEKLKALTPAAEFSHFRAVSLYFSARPCPEAIPELERLLQSEGFRGHAFRTHSDVLDGVRGSVVDTTVRNAQLKELYTAKALKACDPGSRTAAETLRQYREGMQSCYALFAAD</sequence>
<dbReference type="SUPFAM" id="SSF51905">
    <property type="entry name" value="FAD/NAD(P)-binding domain"/>
    <property type="match status" value="2"/>
</dbReference>
<protein>
    <submittedName>
        <fullName evidence="6">FAD dependent oxidoreductase</fullName>
    </submittedName>
</protein>
<keyword evidence="7" id="KW-1185">Reference proteome</keyword>
<evidence type="ECO:0000256" key="2">
    <source>
        <dbReference type="ARBA" id="ARBA00022723"/>
    </source>
</evidence>
<evidence type="ECO:0000256" key="5">
    <source>
        <dbReference type="ARBA" id="ARBA00023014"/>
    </source>
</evidence>
<dbReference type="InterPro" id="IPR039650">
    <property type="entry name" value="HdrA-like"/>
</dbReference>
<accession>A0A2U1AVC8</accession>
<evidence type="ECO:0000256" key="1">
    <source>
        <dbReference type="ARBA" id="ARBA00022485"/>
    </source>
</evidence>
<keyword evidence="5" id="KW-0411">Iron-sulfur</keyword>
<evidence type="ECO:0000256" key="4">
    <source>
        <dbReference type="ARBA" id="ARBA00023004"/>
    </source>
</evidence>
<dbReference type="Gene3D" id="3.50.50.60">
    <property type="entry name" value="FAD/NAD(P)-binding domain"/>
    <property type="match status" value="1"/>
</dbReference>
<dbReference type="GeneID" id="78295705"/>
<keyword evidence="2" id="KW-0479">Metal-binding</keyword>
<dbReference type="InterPro" id="IPR036188">
    <property type="entry name" value="FAD/NAD-bd_sf"/>
</dbReference>
<dbReference type="EMBL" id="QEKH01000017">
    <property type="protein sequence ID" value="PVY40352.1"/>
    <property type="molecule type" value="Genomic_DNA"/>
</dbReference>
<keyword evidence="1" id="KW-0004">4Fe-4S</keyword>
<dbReference type="Proteomes" id="UP000245959">
    <property type="component" value="Unassembled WGS sequence"/>
</dbReference>
<organism evidence="6 7">
    <name type="scientific">Victivallis vadensis</name>
    <dbReference type="NCBI Taxonomy" id="172901"/>
    <lineage>
        <taxon>Bacteria</taxon>
        <taxon>Pseudomonadati</taxon>
        <taxon>Lentisphaerota</taxon>
        <taxon>Lentisphaeria</taxon>
        <taxon>Victivallales</taxon>
        <taxon>Victivallaceae</taxon>
        <taxon>Victivallis</taxon>
    </lineage>
</organism>
<keyword evidence="3" id="KW-0560">Oxidoreductase</keyword>
<proteinExistence type="predicted"/>
<dbReference type="OrthoDB" id="9777740at2"/>
<dbReference type="PROSITE" id="PS51257">
    <property type="entry name" value="PROKAR_LIPOPROTEIN"/>
    <property type="match status" value="1"/>
</dbReference>
<dbReference type="Pfam" id="PF12831">
    <property type="entry name" value="FAD_oxidored"/>
    <property type="match status" value="2"/>
</dbReference>
<comment type="caution">
    <text evidence="6">The sequence shown here is derived from an EMBL/GenBank/DDBJ whole genome shotgun (WGS) entry which is preliminary data.</text>
</comment>
<dbReference type="AlphaFoldDB" id="A0A2U1AVC8"/>
<evidence type="ECO:0000256" key="3">
    <source>
        <dbReference type="ARBA" id="ARBA00023002"/>
    </source>
</evidence>
<dbReference type="RefSeq" id="WP_116884403.1">
    <property type="nucleotide sequence ID" value="NZ_CABMMC010000076.1"/>
</dbReference>
<dbReference type="PANTHER" id="PTHR43498">
    <property type="entry name" value="FERREDOXIN:COB-COM HETERODISULFIDE REDUCTASE SUBUNIT A"/>
    <property type="match status" value="1"/>
</dbReference>
<name>A0A2U1AVC8_9BACT</name>
<keyword evidence="4" id="KW-0408">Iron</keyword>
<dbReference type="GO" id="GO:0046872">
    <property type="term" value="F:metal ion binding"/>
    <property type="evidence" value="ECO:0007669"/>
    <property type="project" value="UniProtKB-KW"/>
</dbReference>
<evidence type="ECO:0000313" key="6">
    <source>
        <dbReference type="EMBL" id="PVY40352.1"/>
    </source>
</evidence>
<dbReference type="GO" id="GO:0051539">
    <property type="term" value="F:4 iron, 4 sulfur cluster binding"/>
    <property type="evidence" value="ECO:0007669"/>
    <property type="project" value="UniProtKB-KW"/>
</dbReference>
<dbReference type="PANTHER" id="PTHR43498:SF1">
    <property type="entry name" value="COB--COM HETERODISULFIDE REDUCTASE IRON-SULFUR SUBUNIT A"/>
    <property type="match status" value="1"/>
</dbReference>
<gene>
    <name evidence="6" type="ORF">C8D82_11771</name>
</gene>